<feature type="transmembrane region" description="Helical" evidence="1">
    <location>
        <begin position="12"/>
        <end position="32"/>
    </location>
</feature>
<accession>A0A0H5DGQ0</accession>
<evidence type="ECO:0000313" key="3">
    <source>
        <dbReference type="EMBL" id="CRL10838.1"/>
    </source>
</evidence>
<feature type="domain" description="Inner membrane protein YgaP-like transmembrane" evidence="2">
    <location>
        <begin position="1"/>
        <end position="69"/>
    </location>
</feature>
<feature type="transmembrane region" description="Helical" evidence="1">
    <location>
        <begin position="38"/>
        <end position="63"/>
    </location>
</feature>
<evidence type="ECO:0000256" key="1">
    <source>
        <dbReference type="SAM" id="Phobius"/>
    </source>
</evidence>
<proteinExistence type="predicted"/>
<dbReference type="OrthoDB" id="9804804at2"/>
<dbReference type="Pfam" id="PF11127">
    <property type="entry name" value="YgaP-like_TM"/>
    <property type="match status" value="1"/>
</dbReference>
<gene>
    <name evidence="3" type="ORF">NIT7321_01686</name>
</gene>
<reference evidence="3 4" key="1">
    <citation type="submission" date="2015-05" db="EMBL/GenBank/DDBJ databases">
        <authorList>
            <person name="Rodrigo-Torres Lidia"/>
            <person name="Arahal R.David."/>
        </authorList>
    </citation>
    <scope>NUCLEOTIDE SEQUENCE [LARGE SCALE GENOMIC DNA]</scope>
    <source>
        <strain evidence="3 4">CECT 7321</strain>
    </source>
</reference>
<evidence type="ECO:0000259" key="2">
    <source>
        <dbReference type="Pfam" id="PF11127"/>
    </source>
</evidence>
<dbReference type="STRING" id="481446.NIT7645_03257"/>
<organism evidence="3 4">
    <name type="scientific">Phaeobacter italicus</name>
    <dbReference type="NCBI Taxonomy" id="481446"/>
    <lineage>
        <taxon>Bacteria</taxon>
        <taxon>Pseudomonadati</taxon>
        <taxon>Pseudomonadota</taxon>
        <taxon>Alphaproteobacteria</taxon>
        <taxon>Rhodobacterales</taxon>
        <taxon>Roseobacteraceae</taxon>
        <taxon>Phaeobacter</taxon>
    </lineage>
</organism>
<protein>
    <recommendedName>
        <fullName evidence="2">Inner membrane protein YgaP-like transmembrane domain-containing protein</fullName>
    </recommendedName>
</protein>
<dbReference type="AlphaFoldDB" id="A0A0H5DGQ0"/>
<evidence type="ECO:0000313" key="4">
    <source>
        <dbReference type="Proteomes" id="UP000043764"/>
    </source>
</evidence>
<name>A0A0H5DGQ0_9RHOB</name>
<dbReference type="RefSeq" id="WP_008561988.1">
    <property type="nucleotide sequence ID" value="NZ_BSKQ01000001.1"/>
</dbReference>
<dbReference type="Proteomes" id="UP000043764">
    <property type="component" value="Unassembled WGS sequence"/>
</dbReference>
<dbReference type="EMBL" id="CVRL01000016">
    <property type="protein sequence ID" value="CRL10838.1"/>
    <property type="molecule type" value="Genomic_DNA"/>
</dbReference>
<keyword evidence="1" id="KW-0472">Membrane</keyword>
<keyword evidence="1" id="KW-1133">Transmembrane helix</keyword>
<keyword evidence="4" id="KW-1185">Reference proteome</keyword>
<keyword evidence="1" id="KW-0812">Transmembrane</keyword>
<sequence>MPRNVGSIDRLLRALLGIFLIAAPFVTGWPLFEATWATVVACLAGGVMLAVAASRFCPIYSLIGIKTCKA</sequence>
<dbReference type="InterPro" id="IPR021309">
    <property type="entry name" value="YgaP-like_TM"/>
</dbReference>